<dbReference type="OrthoDB" id="2157530at2759"/>
<dbReference type="Pfam" id="PF06985">
    <property type="entry name" value="HET"/>
    <property type="match status" value="1"/>
</dbReference>
<dbReference type="InterPro" id="IPR052895">
    <property type="entry name" value="HetReg/Transcr_Mod"/>
</dbReference>
<accession>A0A1C1C9F1</accession>
<gene>
    <name evidence="2" type="ORF">CLCR_05995</name>
</gene>
<dbReference type="VEuPathDB" id="FungiDB:CLCR_05995"/>
<dbReference type="VEuPathDB" id="FungiDB:G647_07748"/>
<dbReference type="Proteomes" id="UP000094526">
    <property type="component" value="Unassembled WGS sequence"/>
</dbReference>
<organism evidence="2 3">
    <name type="scientific">Cladophialophora carrionii</name>
    <dbReference type="NCBI Taxonomy" id="86049"/>
    <lineage>
        <taxon>Eukaryota</taxon>
        <taxon>Fungi</taxon>
        <taxon>Dikarya</taxon>
        <taxon>Ascomycota</taxon>
        <taxon>Pezizomycotina</taxon>
        <taxon>Eurotiomycetes</taxon>
        <taxon>Chaetothyriomycetidae</taxon>
        <taxon>Chaetothyriales</taxon>
        <taxon>Herpotrichiellaceae</taxon>
        <taxon>Cladophialophora</taxon>
    </lineage>
</organism>
<dbReference type="PANTHER" id="PTHR24148">
    <property type="entry name" value="ANKYRIN REPEAT DOMAIN-CONTAINING PROTEIN 39 HOMOLOG-RELATED"/>
    <property type="match status" value="1"/>
</dbReference>
<dbReference type="PANTHER" id="PTHR24148:SF64">
    <property type="entry name" value="HETEROKARYON INCOMPATIBILITY DOMAIN-CONTAINING PROTEIN"/>
    <property type="match status" value="1"/>
</dbReference>
<reference evidence="3" key="1">
    <citation type="submission" date="2015-07" db="EMBL/GenBank/DDBJ databases">
        <authorList>
            <person name="Teixeira M.M."/>
            <person name="Souza R.C."/>
            <person name="Almeida L.G."/>
            <person name="Vicente V.A."/>
            <person name="de Hoog S."/>
            <person name="Bocca A.L."/>
            <person name="de Almeida S.R."/>
            <person name="Vasconcelos A.T."/>
            <person name="Felipe M.S."/>
        </authorList>
    </citation>
    <scope>NUCLEOTIDE SEQUENCE [LARGE SCALE GENOMIC DNA]</scope>
    <source>
        <strain evidence="3">KSF</strain>
    </source>
</reference>
<sequence length="384" mass="43933">MAENPQFCWQPLPHPTKNIRLIELLSAQSKDAAIQLKLATYSSNGYCPSYEAISYTWGEALDEEEIIMGEEGGQSSRKLRIRKNLYDCLKRLRQTTTSRYLWVDAICIDQRNNNEKGAQVSIMGKIFSGAERVLVWLGEVDDGSDTILAKATKRKWWAFGVSFCIPTASRKRAAHQMSEKSYWSRTWIVQEIVSAQAISVHYGEAIIDWGALRLFAEVCGHDGDLSWKFDLFDEPRRAWHLSANIRQVNTSLMDHIEQFSGLKCQDVRDKVYALLSISAPPISGKELFPDYRIGSAELVCRVCEHYPPMIKDGVEMRSRLAKILAVSQDELDECIHDRGGVPLNRPLHRRVYVAGKTAMSITKHAYRNFIPETLYNLTYFFRRN</sequence>
<protein>
    <recommendedName>
        <fullName evidence="1">Heterokaryon incompatibility domain-containing protein</fullName>
    </recommendedName>
</protein>
<comment type="caution">
    <text evidence="2">The sequence shown here is derived from an EMBL/GenBank/DDBJ whole genome shotgun (WGS) entry which is preliminary data.</text>
</comment>
<dbReference type="EMBL" id="LGRB01000020">
    <property type="protein sequence ID" value="OCT45078.1"/>
    <property type="molecule type" value="Genomic_DNA"/>
</dbReference>
<dbReference type="STRING" id="86049.A0A1C1C9F1"/>
<feature type="domain" description="Heterokaryon incompatibility" evidence="1">
    <location>
        <begin position="50"/>
        <end position="191"/>
    </location>
</feature>
<keyword evidence="3" id="KW-1185">Reference proteome</keyword>
<evidence type="ECO:0000313" key="2">
    <source>
        <dbReference type="EMBL" id="OCT45078.1"/>
    </source>
</evidence>
<evidence type="ECO:0000313" key="3">
    <source>
        <dbReference type="Proteomes" id="UP000094526"/>
    </source>
</evidence>
<dbReference type="AlphaFoldDB" id="A0A1C1C9F1"/>
<proteinExistence type="predicted"/>
<dbReference type="InterPro" id="IPR010730">
    <property type="entry name" value="HET"/>
</dbReference>
<name>A0A1C1C9F1_9EURO</name>
<evidence type="ECO:0000259" key="1">
    <source>
        <dbReference type="Pfam" id="PF06985"/>
    </source>
</evidence>